<evidence type="ECO:0000313" key="3">
    <source>
        <dbReference type="Proteomes" id="UP000198406"/>
    </source>
</evidence>
<keyword evidence="3" id="KW-1185">Reference proteome</keyword>
<dbReference type="InterPro" id="IPR002123">
    <property type="entry name" value="Plipid/glycerol_acylTrfase"/>
</dbReference>
<dbReference type="Pfam" id="PF01553">
    <property type="entry name" value="Acyltransferase"/>
    <property type="match status" value="1"/>
</dbReference>
<sequence>MLAANHSSWMDTFYLGATVGWRNFSLISKNEVQRVPILGKAIEVGGNILPGSRSTRSQVAAHDVEKGNSIPVLTRLCTFVKVSRGNTCAYKKSRAL</sequence>
<dbReference type="GO" id="GO:0016746">
    <property type="term" value="F:acyltransferase activity"/>
    <property type="evidence" value="ECO:0007669"/>
    <property type="project" value="InterPro"/>
</dbReference>
<reference evidence="2 3" key="1">
    <citation type="journal article" date="2015" name="Plant Cell">
        <title>Oil accumulation by the oleaginous diatom Fistulifera solaris as revealed by the genome and transcriptome.</title>
        <authorList>
            <person name="Tanaka T."/>
            <person name="Maeda Y."/>
            <person name="Veluchamy A."/>
            <person name="Tanaka M."/>
            <person name="Abida H."/>
            <person name="Marechal E."/>
            <person name="Bowler C."/>
            <person name="Muto M."/>
            <person name="Sunaga Y."/>
            <person name="Tanaka M."/>
            <person name="Yoshino T."/>
            <person name="Taniguchi T."/>
            <person name="Fukuda Y."/>
            <person name="Nemoto M."/>
            <person name="Matsumoto M."/>
            <person name="Wong P.S."/>
            <person name="Aburatani S."/>
            <person name="Fujibuchi W."/>
        </authorList>
    </citation>
    <scope>NUCLEOTIDE SEQUENCE [LARGE SCALE GENOMIC DNA]</scope>
    <source>
        <strain evidence="2 3">JPCC DA0580</strain>
    </source>
</reference>
<name>A0A1Z5JXE5_FISSO</name>
<dbReference type="OrthoDB" id="417078at2759"/>
<organism evidence="2 3">
    <name type="scientific">Fistulifera solaris</name>
    <name type="common">Oleaginous diatom</name>
    <dbReference type="NCBI Taxonomy" id="1519565"/>
    <lineage>
        <taxon>Eukaryota</taxon>
        <taxon>Sar</taxon>
        <taxon>Stramenopiles</taxon>
        <taxon>Ochrophyta</taxon>
        <taxon>Bacillariophyta</taxon>
        <taxon>Bacillariophyceae</taxon>
        <taxon>Bacillariophycidae</taxon>
        <taxon>Naviculales</taxon>
        <taxon>Naviculaceae</taxon>
        <taxon>Fistulifera</taxon>
    </lineage>
</organism>
<gene>
    <name evidence="2" type="ORF">FisN_10Hu075</name>
</gene>
<dbReference type="EMBL" id="BDSP01000131">
    <property type="protein sequence ID" value="GAX18710.1"/>
    <property type="molecule type" value="Genomic_DNA"/>
</dbReference>
<proteinExistence type="predicted"/>
<dbReference type="AlphaFoldDB" id="A0A1Z5JXE5"/>
<evidence type="ECO:0000259" key="1">
    <source>
        <dbReference type="Pfam" id="PF01553"/>
    </source>
</evidence>
<evidence type="ECO:0000313" key="2">
    <source>
        <dbReference type="EMBL" id="GAX18710.1"/>
    </source>
</evidence>
<dbReference type="SUPFAM" id="SSF69593">
    <property type="entry name" value="Glycerol-3-phosphate (1)-acyltransferase"/>
    <property type="match status" value="1"/>
</dbReference>
<protein>
    <recommendedName>
        <fullName evidence="1">Phospholipid/glycerol acyltransferase domain-containing protein</fullName>
    </recommendedName>
</protein>
<dbReference type="InParanoid" id="A0A1Z5JXE5"/>
<dbReference type="Proteomes" id="UP000198406">
    <property type="component" value="Unassembled WGS sequence"/>
</dbReference>
<comment type="caution">
    <text evidence="2">The sequence shown here is derived from an EMBL/GenBank/DDBJ whole genome shotgun (WGS) entry which is preliminary data.</text>
</comment>
<feature type="domain" description="Phospholipid/glycerol acyltransferase" evidence="1">
    <location>
        <begin position="2"/>
        <end position="53"/>
    </location>
</feature>
<accession>A0A1Z5JXE5</accession>